<dbReference type="SUPFAM" id="SSF141868">
    <property type="entry name" value="EAL domain-like"/>
    <property type="match status" value="1"/>
</dbReference>
<dbReference type="Gene3D" id="3.20.20.450">
    <property type="entry name" value="EAL domain"/>
    <property type="match status" value="1"/>
</dbReference>
<dbReference type="EMBL" id="JAMB01000001">
    <property type="protein sequence ID" value="ETX12684.1"/>
    <property type="molecule type" value="Genomic_DNA"/>
</dbReference>
<feature type="domain" description="EAL" evidence="1">
    <location>
        <begin position="228"/>
        <end position="468"/>
    </location>
</feature>
<protein>
    <recommendedName>
        <fullName evidence="1">EAL domain-containing protein</fullName>
    </recommendedName>
</protein>
<dbReference type="Pfam" id="PF00563">
    <property type="entry name" value="EAL"/>
    <property type="match status" value="1"/>
</dbReference>
<dbReference type="STRING" id="1122207.MUS1_01810"/>
<dbReference type="InterPro" id="IPR035919">
    <property type="entry name" value="EAL_sf"/>
</dbReference>
<comment type="caution">
    <text evidence="2">The sequence shown here is derived from an EMBL/GenBank/DDBJ whole genome shotgun (WGS) entry which is preliminary data.</text>
</comment>
<dbReference type="InterPro" id="IPR001633">
    <property type="entry name" value="EAL_dom"/>
</dbReference>
<gene>
    <name evidence="2" type="ORF">MUS1_01810</name>
</gene>
<dbReference type="PATRIC" id="fig|1122207.3.peg.375"/>
<dbReference type="PANTHER" id="PTHR33121:SF70">
    <property type="entry name" value="SIGNALING PROTEIN YKOW"/>
    <property type="match status" value="1"/>
</dbReference>
<dbReference type="SMART" id="SM00052">
    <property type="entry name" value="EAL"/>
    <property type="match status" value="1"/>
</dbReference>
<reference evidence="2 3" key="1">
    <citation type="submission" date="2014-01" db="EMBL/GenBank/DDBJ databases">
        <title>Marinomonas ushuaiensis DSM 15871 Genome Sequencing.</title>
        <authorList>
            <person name="Lai Q."/>
            <person name="Shao Z.S."/>
        </authorList>
    </citation>
    <scope>NUCLEOTIDE SEQUENCE [LARGE SCALE GENOMIC DNA]</scope>
    <source>
        <strain evidence="2 3">DSM 15871</strain>
    </source>
</reference>
<dbReference type="eggNOG" id="COG4943">
    <property type="taxonomic scope" value="Bacteria"/>
</dbReference>
<name>X7E9A7_9GAMM</name>
<dbReference type="CDD" id="cd01948">
    <property type="entry name" value="EAL"/>
    <property type="match status" value="1"/>
</dbReference>
<accession>X7E9A7</accession>
<evidence type="ECO:0000313" key="2">
    <source>
        <dbReference type="EMBL" id="ETX12684.1"/>
    </source>
</evidence>
<organism evidence="2 3">
    <name type="scientific">Marinomonas ushuaiensis DSM 15871</name>
    <dbReference type="NCBI Taxonomy" id="1122207"/>
    <lineage>
        <taxon>Bacteria</taxon>
        <taxon>Pseudomonadati</taxon>
        <taxon>Pseudomonadota</taxon>
        <taxon>Gammaproteobacteria</taxon>
        <taxon>Oceanospirillales</taxon>
        <taxon>Oceanospirillaceae</taxon>
        <taxon>Marinomonas</taxon>
    </lineage>
</organism>
<sequence>MLSVLVNALLVMLASCALYLLENSWQARVDRENREIKQELYFNKAERYLERVTSNLSTVITNYSGLCSREFVIDMRRKLFNIPGAIEFGIVETVNEKGMIVCSSWGEGLNTVVRKPELSDGFLITGPHKINSLDVPVYVIKKTVDDVEFNILIKQDSVDDFIANNPEISITINNRILGEKYRDSNFVTHLSYVIPKVKEEKIHNGYFVLGSFLMLVIFYFLVTPRIVKLIERYILRFKIKNHYYYNEYQAIFHSENDEVFSIEVFLRSKYDTNIQESLDKIKHLNLNVDHTVFQINQIELNFDDDFIQKNSFQINISSLHLEDEEFIAKMISFAPSLRNRLILEVVEDEDLMEHKDVIKKHMTLLKGKGYRFAIDDFGTLYASLSYVSEFDFDIVKIDKLFIENNTKNNAILKAIISLTNEIGIGCIAEGIETEEDKEKMNSLGIHLHQGWYYCRSMSAEEITHYTVS</sequence>
<evidence type="ECO:0000313" key="3">
    <source>
        <dbReference type="Proteomes" id="UP000054058"/>
    </source>
</evidence>
<dbReference type="InterPro" id="IPR050706">
    <property type="entry name" value="Cyclic-di-GMP_PDE-like"/>
</dbReference>
<proteinExistence type="predicted"/>
<evidence type="ECO:0000259" key="1">
    <source>
        <dbReference type="PROSITE" id="PS50883"/>
    </source>
</evidence>
<dbReference type="Proteomes" id="UP000054058">
    <property type="component" value="Unassembled WGS sequence"/>
</dbReference>
<dbReference type="PANTHER" id="PTHR33121">
    <property type="entry name" value="CYCLIC DI-GMP PHOSPHODIESTERASE PDEF"/>
    <property type="match status" value="1"/>
</dbReference>
<keyword evidence="3" id="KW-1185">Reference proteome</keyword>
<dbReference type="GO" id="GO:0071111">
    <property type="term" value="F:cyclic-guanylate-specific phosphodiesterase activity"/>
    <property type="evidence" value="ECO:0007669"/>
    <property type="project" value="InterPro"/>
</dbReference>
<dbReference type="AlphaFoldDB" id="X7E9A7"/>
<dbReference type="PROSITE" id="PS50883">
    <property type="entry name" value="EAL"/>
    <property type="match status" value="1"/>
</dbReference>